<dbReference type="STRING" id="192904.SAMN04488514_108143"/>
<evidence type="ECO:0000313" key="3">
    <source>
        <dbReference type="Proteomes" id="UP000199440"/>
    </source>
</evidence>
<feature type="domain" description="Cellulose-binding Sde182 nucleoside hydrolase-like" evidence="1">
    <location>
        <begin position="30"/>
        <end position="272"/>
    </location>
</feature>
<dbReference type="Gene3D" id="3.90.245.10">
    <property type="entry name" value="Ribonucleoside hydrolase-like"/>
    <property type="match status" value="1"/>
</dbReference>
<dbReference type="Pfam" id="PF07632">
    <property type="entry name" value="Sde182_NH-like"/>
    <property type="match status" value="1"/>
</dbReference>
<protein>
    <submittedName>
        <fullName evidence="2">Inosine-uridine preferring nucleoside hydrolase</fullName>
    </submittedName>
</protein>
<dbReference type="EMBL" id="FNGV01000008">
    <property type="protein sequence ID" value="SDM40228.1"/>
    <property type="molecule type" value="Genomic_DNA"/>
</dbReference>
<organism evidence="2 3">
    <name type="scientific">Kriegella aquimaris</name>
    <dbReference type="NCBI Taxonomy" id="192904"/>
    <lineage>
        <taxon>Bacteria</taxon>
        <taxon>Pseudomonadati</taxon>
        <taxon>Bacteroidota</taxon>
        <taxon>Flavobacteriia</taxon>
        <taxon>Flavobacteriales</taxon>
        <taxon>Flavobacteriaceae</taxon>
        <taxon>Kriegella</taxon>
    </lineage>
</organism>
<gene>
    <name evidence="2" type="ORF">SAMN04488514_108143</name>
</gene>
<evidence type="ECO:0000259" key="1">
    <source>
        <dbReference type="Pfam" id="PF07632"/>
    </source>
</evidence>
<dbReference type="SUPFAM" id="SSF53590">
    <property type="entry name" value="Nucleoside hydrolase"/>
    <property type="match status" value="1"/>
</dbReference>
<sequence length="321" mass="36321">MLPVKTISIFLLSSIFALFISCTETPSKPRVLISTDIGGSDPDDFQSMVHLLLYADTLDIVGLVSSPPNGGRKKHILEAIEAYETDYTKLKERSTEYPSPDYLRSITSQGALDPQKTDKPDTAISEGAQRIIDEAHKPDIRPLYVLVWGSITDIAQALQAAPDIKSKIRVYFIGSWNTKLDPLARNYVYNDHPDFWFIENNTTFRGMYMGGYNEMDYGNESFVTSNVKGRGALGNLFYQKKKDIKMGDTPSVLYLLHGDPEDPESESWGGRFQKTGHGPNYFTDLQQPEYQEGDKPGAKTVNKWRRDYLNDWKKRQGVLLN</sequence>
<accession>A0A1G9SXN5</accession>
<dbReference type="InterPro" id="IPR036452">
    <property type="entry name" value="Ribo_hydro-like"/>
</dbReference>
<dbReference type="AlphaFoldDB" id="A0A1G9SXN5"/>
<keyword evidence="2" id="KW-0378">Hydrolase</keyword>
<dbReference type="RefSeq" id="WP_089891594.1">
    <property type="nucleotide sequence ID" value="NZ_FNGV01000008.1"/>
</dbReference>
<evidence type="ECO:0000313" key="2">
    <source>
        <dbReference type="EMBL" id="SDM40228.1"/>
    </source>
</evidence>
<dbReference type="OrthoDB" id="253051at2"/>
<proteinExistence type="predicted"/>
<dbReference type="GO" id="GO:0016799">
    <property type="term" value="F:hydrolase activity, hydrolyzing N-glycosyl compounds"/>
    <property type="evidence" value="ECO:0007669"/>
    <property type="project" value="InterPro"/>
</dbReference>
<dbReference type="PROSITE" id="PS51257">
    <property type="entry name" value="PROKAR_LIPOPROTEIN"/>
    <property type="match status" value="1"/>
</dbReference>
<dbReference type="Proteomes" id="UP000199440">
    <property type="component" value="Unassembled WGS sequence"/>
</dbReference>
<keyword evidence="3" id="KW-1185">Reference proteome</keyword>
<name>A0A1G9SXN5_9FLAO</name>
<dbReference type="InterPro" id="IPR011483">
    <property type="entry name" value="Sde182_NH-like"/>
</dbReference>
<reference evidence="2 3" key="1">
    <citation type="submission" date="2016-10" db="EMBL/GenBank/DDBJ databases">
        <authorList>
            <person name="de Groot N.N."/>
        </authorList>
    </citation>
    <scope>NUCLEOTIDE SEQUENCE [LARGE SCALE GENOMIC DNA]</scope>
    <source>
        <strain evidence="2 3">DSM 19886</strain>
    </source>
</reference>